<gene>
    <name evidence="1" type="ORF">BAOM_2416</name>
</gene>
<evidence type="ECO:0000313" key="2">
    <source>
        <dbReference type="Proteomes" id="UP000283095"/>
    </source>
</evidence>
<sequence>MNFGLEEVEPFLKHLSSSILDSGFNQDEINTIQSEINTMKEDNEVKEIGTFDVIYKGQPTKIRIQAEIHIEDVDKEVVLYMFSIQELVDIIDEEMLKTEDEREF</sequence>
<dbReference type="KEGG" id="pasa:BAOM_2416"/>
<protein>
    <submittedName>
        <fullName evidence="1">Uncharacterized protein</fullName>
    </submittedName>
</protein>
<dbReference type="EMBL" id="CP026095">
    <property type="protein sequence ID" value="AZV43025.1"/>
    <property type="molecule type" value="Genomic_DNA"/>
</dbReference>
<dbReference type="RefSeq" id="WP_252282382.1">
    <property type="nucleotide sequence ID" value="NZ_CP026095.1"/>
</dbReference>
<evidence type="ECO:0000313" key="1">
    <source>
        <dbReference type="EMBL" id="AZV43025.1"/>
    </source>
</evidence>
<name>A0A3T0KRY9_9BACI</name>
<reference evidence="1 2" key="1">
    <citation type="submission" date="2018-01" db="EMBL/GenBank/DDBJ databases">
        <title>Bacillus asahii Genome sequencing and assembly.</title>
        <authorList>
            <person name="Jiang H."/>
            <person name="Feng Y."/>
            <person name="Zhao F."/>
            <person name="Lin X."/>
        </authorList>
    </citation>
    <scope>NUCLEOTIDE SEQUENCE [LARGE SCALE GENOMIC DNA]</scope>
    <source>
        <strain evidence="1 2">OM18</strain>
    </source>
</reference>
<accession>A0A3T0KRY9</accession>
<organism evidence="1 2">
    <name type="scientific">Peribacillus asahii</name>
    <dbReference type="NCBI Taxonomy" id="228899"/>
    <lineage>
        <taxon>Bacteria</taxon>
        <taxon>Bacillati</taxon>
        <taxon>Bacillota</taxon>
        <taxon>Bacilli</taxon>
        <taxon>Bacillales</taxon>
        <taxon>Bacillaceae</taxon>
        <taxon>Peribacillus</taxon>
    </lineage>
</organism>
<dbReference type="AlphaFoldDB" id="A0A3T0KRY9"/>
<proteinExistence type="predicted"/>
<dbReference type="Proteomes" id="UP000283095">
    <property type="component" value="Chromosome"/>
</dbReference>